<proteinExistence type="predicted"/>
<dbReference type="OrthoDB" id="288304at2157"/>
<dbReference type="InterPro" id="IPR003787">
    <property type="entry name" value="Sulphur_relay_DsrE/F-like"/>
</dbReference>
<name>A0A1W6K0Z3_9CREN</name>
<dbReference type="AlphaFoldDB" id="A0A1W6K0Z3"/>
<organism evidence="1 2">
    <name type="scientific">Acidianus manzaensis</name>
    <dbReference type="NCBI Taxonomy" id="282676"/>
    <lineage>
        <taxon>Archaea</taxon>
        <taxon>Thermoproteota</taxon>
        <taxon>Thermoprotei</taxon>
        <taxon>Sulfolobales</taxon>
        <taxon>Sulfolobaceae</taxon>
        <taxon>Acidianus</taxon>
    </lineage>
</organism>
<keyword evidence="2" id="KW-1185">Reference proteome</keyword>
<dbReference type="SUPFAM" id="SSF75169">
    <property type="entry name" value="DsrEFH-like"/>
    <property type="match status" value="1"/>
</dbReference>
<reference evidence="1 2" key="1">
    <citation type="submission" date="2017-03" db="EMBL/GenBank/DDBJ databases">
        <title>Sulfur activation and transportation mechanism of thermophilic Archaea Acidianus manzaensis YN-25.</title>
        <authorList>
            <person name="Ma Y."/>
            <person name="Yang Y."/>
            <person name="Xia J."/>
        </authorList>
    </citation>
    <scope>NUCLEOTIDE SEQUENCE [LARGE SCALE GENOMIC DNA]</scope>
    <source>
        <strain evidence="1 2">YN-25</strain>
    </source>
</reference>
<gene>
    <name evidence="1" type="ORF">B6F84_09125</name>
</gene>
<evidence type="ECO:0000313" key="2">
    <source>
        <dbReference type="Proteomes" id="UP000193404"/>
    </source>
</evidence>
<accession>A0A1W6K0Z3</accession>
<dbReference type="PANTHER" id="PTHR34655">
    <property type="entry name" value="CONSERVED WITHIN P. AEROPHILUM"/>
    <property type="match status" value="1"/>
</dbReference>
<sequence>MKTGIIVGTNELSRLTYAAMTAVIVSSMGDEVKVFLTMDAVKAFTKNPEVKEEDISSKTMREKNEEDYVSLFKKAKKSGTRIYACSYATKLFNYKGITSFNMEIEGGQIVSVW</sequence>
<dbReference type="Pfam" id="PF02635">
    <property type="entry name" value="DsrE"/>
    <property type="match status" value="1"/>
</dbReference>
<protein>
    <submittedName>
        <fullName evidence="1">Uncharacterized protein</fullName>
    </submittedName>
</protein>
<dbReference type="STRING" id="282676.B6F84_09125"/>
<dbReference type="GeneID" id="41591082"/>
<dbReference type="KEGG" id="aman:B6F84_09125"/>
<dbReference type="Proteomes" id="UP000193404">
    <property type="component" value="Chromosome"/>
</dbReference>
<dbReference type="InterPro" id="IPR027396">
    <property type="entry name" value="DsrEFH-like"/>
</dbReference>
<dbReference type="RefSeq" id="WP_148691948.1">
    <property type="nucleotide sequence ID" value="NZ_CP020477.1"/>
</dbReference>
<dbReference type="EMBL" id="CP020477">
    <property type="protein sequence ID" value="ARM76165.1"/>
    <property type="molecule type" value="Genomic_DNA"/>
</dbReference>
<evidence type="ECO:0000313" key="1">
    <source>
        <dbReference type="EMBL" id="ARM76165.1"/>
    </source>
</evidence>
<dbReference type="Gene3D" id="3.40.1260.10">
    <property type="entry name" value="DsrEFH-like"/>
    <property type="match status" value="1"/>
</dbReference>
<dbReference type="PANTHER" id="PTHR34655:SF1">
    <property type="match status" value="1"/>
</dbReference>